<dbReference type="EMBL" id="HBJA01031930">
    <property type="protein sequence ID" value="CAE0799497.1"/>
    <property type="molecule type" value="Transcribed_RNA"/>
</dbReference>
<feature type="region of interest" description="Disordered" evidence="1">
    <location>
        <begin position="205"/>
        <end position="239"/>
    </location>
</feature>
<feature type="compositionally biased region" description="Low complexity" evidence="1">
    <location>
        <begin position="385"/>
        <end position="394"/>
    </location>
</feature>
<name>A0A7S4FJV4_9EUGL</name>
<feature type="compositionally biased region" description="Polar residues" evidence="1">
    <location>
        <begin position="482"/>
        <end position="493"/>
    </location>
</feature>
<feature type="region of interest" description="Disordered" evidence="1">
    <location>
        <begin position="343"/>
        <end position="394"/>
    </location>
</feature>
<gene>
    <name evidence="2" type="ORF">EGYM00163_LOCUS10618</name>
</gene>
<evidence type="ECO:0000256" key="1">
    <source>
        <dbReference type="SAM" id="MobiDB-lite"/>
    </source>
</evidence>
<accession>A0A7S4FJV4</accession>
<evidence type="ECO:0000313" key="2">
    <source>
        <dbReference type="EMBL" id="CAE0799497.1"/>
    </source>
</evidence>
<feature type="compositionally biased region" description="Low complexity" evidence="1">
    <location>
        <begin position="434"/>
        <end position="466"/>
    </location>
</feature>
<dbReference type="AlphaFoldDB" id="A0A7S4FJV4"/>
<feature type="region of interest" description="Disordered" evidence="1">
    <location>
        <begin position="132"/>
        <end position="164"/>
    </location>
</feature>
<reference evidence="2" key="1">
    <citation type="submission" date="2021-01" db="EMBL/GenBank/DDBJ databases">
        <authorList>
            <person name="Corre E."/>
            <person name="Pelletier E."/>
            <person name="Niang G."/>
            <person name="Scheremetjew M."/>
            <person name="Finn R."/>
            <person name="Kale V."/>
            <person name="Holt S."/>
            <person name="Cochrane G."/>
            <person name="Meng A."/>
            <person name="Brown T."/>
            <person name="Cohen L."/>
        </authorList>
    </citation>
    <scope>NUCLEOTIDE SEQUENCE</scope>
    <source>
        <strain evidence="2">CCMP1594</strain>
    </source>
</reference>
<proteinExistence type="predicted"/>
<feature type="compositionally biased region" description="Pro residues" evidence="1">
    <location>
        <begin position="375"/>
        <end position="384"/>
    </location>
</feature>
<feature type="region of interest" description="Disordered" evidence="1">
    <location>
        <begin position="60"/>
        <end position="107"/>
    </location>
</feature>
<sequence>MSFQRIMRKEARQRCTSCGGFVCMCANITARKQRLAKGTNDLEESMVNLAGKPKVISGKRRLEENGEDDEEAKRLRMDDTTTSNGMKVTLRVPKTEGHGDQPESSPASALDALCNAAAKAPMASGAPLPTTTLASSSASVAGPPLSPSPTDIGSAALPKPKPIRKKETCLNAGAGSVPEMQYSSSGRPIRSTAKAQELYAYGLLDDDRETGEKPEGGGESGGCRRPRRAPPRDTDLLSSVGLRGAMPNIPYDPNWVMPKMDKWDQSFWEVRHRLLKEQLAEQGKQIERLKSRAQLLTFTLPDGTLQQGLPRMPRMYSAPTPLPRPPMEITNLTAMPVDVECKANASPSGTAPTGNSASPAGGIAPSPPRSLTQPAPAPPLPTAGPEPASAITTTSGSATVPLHAHHMASSSMTSICSSSSGANTAVPHFVTSDSSSVSASTASSVPASNSSSISTTSSSTPQTPISFPTAFPSPGSGKQDPCQVSASPAARQNSIKHKTAGSPGAVLQAASALKVNLHISPNPQAKLGQSAQSGSVDAVSSPGLAACSTTQFLHEGM</sequence>
<protein>
    <submittedName>
        <fullName evidence="2">Uncharacterized protein</fullName>
    </submittedName>
</protein>
<feature type="compositionally biased region" description="Low complexity" evidence="1">
    <location>
        <begin position="354"/>
        <end position="364"/>
    </location>
</feature>
<organism evidence="2">
    <name type="scientific">Eutreptiella gymnastica</name>
    <dbReference type="NCBI Taxonomy" id="73025"/>
    <lineage>
        <taxon>Eukaryota</taxon>
        <taxon>Discoba</taxon>
        <taxon>Euglenozoa</taxon>
        <taxon>Euglenida</taxon>
        <taxon>Spirocuta</taxon>
        <taxon>Euglenophyceae</taxon>
        <taxon>Eutreptiales</taxon>
        <taxon>Eutreptiaceae</taxon>
        <taxon>Eutreptiella</taxon>
    </lineage>
</organism>
<feature type="region of interest" description="Disordered" evidence="1">
    <location>
        <begin position="434"/>
        <end position="502"/>
    </location>
</feature>